<comment type="caution">
    <text evidence="3">The sequence shown here is derived from an EMBL/GenBank/DDBJ whole genome shotgun (WGS) entry which is preliminary data.</text>
</comment>
<accession>A0A2T7P1D7</accession>
<dbReference type="AlphaFoldDB" id="A0A2T7P1D7"/>
<dbReference type="EMBL" id="PZQS01000007">
    <property type="protein sequence ID" value="PVD27220.1"/>
    <property type="molecule type" value="Genomic_DNA"/>
</dbReference>
<feature type="region of interest" description="Disordered" evidence="1">
    <location>
        <begin position="212"/>
        <end position="259"/>
    </location>
</feature>
<name>A0A2T7P1D7_POMCA</name>
<proteinExistence type="predicted"/>
<evidence type="ECO:0000256" key="2">
    <source>
        <dbReference type="SAM" id="Phobius"/>
    </source>
</evidence>
<organism evidence="3 4">
    <name type="scientific">Pomacea canaliculata</name>
    <name type="common">Golden apple snail</name>
    <dbReference type="NCBI Taxonomy" id="400727"/>
    <lineage>
        <taxon>Eukaryota</taxon>
        <taxon>Metazoa</taxon>
        <taxon>Spiralia</taxon>
        <taxon>Lophotrochozoa</taxon>
        <taxon>Mollusca</taxon>
        <taxon>Gastropoda</taxon>
        <taxon>Caenogastropoda</taxon>
        <taxon>Architaenioglossa</taxon>
        <taxon>Ampullarioidea</taxon>
        <taxon>Ampullariidae</taxon>
        <taxon>Pomacea</taxon>
    </lineage>
</organism>
<keyword evidence="2" id="KW-0812">Transmembrane</keyword>
<evidence type="ECO:0000256" key="1">
    <source>
        <dbReference type="SAM" id="MobiDB-lite"/>
    </source>
</evidence>
<dbReference type="Proteomes" id="UP000245119">
    <property type="component" value="Linkage Group LG7"/>
</dbReference>
<feature type="compositionally biased region" description="Polar residues" evidence="1">
    <location>
        <begin position="247"/>
        <end position="259"/>
    </location>
</feature>
<dbReference type="OrthoDB" id="6214058at2759"/>
<evidence type="ECO:0000313" key="4">
    <source>
        <dbReference type="Proteomes" id="UP000245119"/>
    </source>
</evidence>
<sequence length="259" mass="27885">MSCQLKNTKSPFEIQCSFPDVGDGKGDFSVYFNPFNGPAAQLMVSCTRIERRYACTSDEVVVTQENLNTATITVTETFAKKKGTFSCQRGDLPVTKQCQFPFSGVSTLKPEQFEEGDDSTAVVIGLAVGVAALLILIVVIGLLLYRKYKFKKCCESTKNLKTNTSSQSIKFVNEGSKPKKQLDQLKKLISCSTAKETDAKIICNGQGSTLNKPQKNGGTGVKYAESNSGLEEKSGSSPSGKGGSNIPLISSTEGENLRT</sequence>
<protein>
    <submittedName>
        <fullName evidence="3">Uncharacterized protein</fullName>
    </submittedName>
</protein>
<gene>
    <name evidence="3" type="ORF">C0Q70_12375</name>
</gene>
<feature type="transmembrane region" description="Helical" evidence="2">
    <location>
        <begin position="121"/>
        <end position="145"/>
    </location>
</feature>
<evidence type="ECO:0000313" key="3">
    <source>
        <dbReference type="EMBL" id="PVD27220.1"/>
    </source>
</evidence>
<reference evidence="3 4" key="1">
    <citation type="submission" date="2018-04" db="EMBL/GenBank/DDBJ databases">
        <title>The genome of golden apple snail Pomacea canaliculata provides insight into stress tolerance and invasive adaptation.</title>
        <authorList>
            <person name="Liu C."/>
            <person name="Liu B."/>
            <person name="Ren Y."/>
            <person name="Zhang Y."/>
            <person name="Wang H."/>
            <person name="Li S."/>
            <person name="Jiang F."/>
            <person name="Yin L."/>
            <person name="Zhang G."/>
            <person name="Qian W."/>
            <person name="Fan W."/>
        </authorList>
    </citation>
    <scope>NUCLEOTIDE SEQUENCE [LARGE SCALE GENOMIC DNA]</scope>
    <source>
        <strain evidence="3">SZHN2017</strain>
        <tissue evidence="3">Muscle</tissue>
    </source>
</reference>
<keyword evidence="4" id="KW-1185">Reference proteome</keyword>
<keyword evidence="2" id="KW-0472">Membrane</keyword>
<keyword evidence="2" id="KW-1133">Transmembrane helix</keyword>